<name>K1TKY6_9ZZZZ</name>
<proteinExistence type="predicted"/>
<comment type="caution">
    <text evidence="1">The sequence shown here is derived from an EMBL/GenBank/DDBJ whole genome shotgun (WGS) entry which is preliminary data.</text>
</comment>
<dbReference type="EMBL" id="AJWZ01003889">
    <property type="protein sequence ID" value="EKC66985.1"/>
    <property type="molecule type" value="Genomic_DNA"/>
</dbReference>
<reference evidence="1" key="1">
    <citation type="journal article" date="2013" name="Environ. Microbiol.">
        <title>Microbiota from the distal guts of lean and obese adolescents exhibit partial functional redundancy besides clear differences in community structure.</title>
        <authorList>
            <person name="Ferrer M."/>
            <person name="Ruiz A."/>
            <person name="Lanza F."/>
            <person name="Haange S.B."/>
            <person name="Oberbach A."/>
            <person name="Till H."/>
            <person name="Bargiela R."/>
            <person name="Campoy C."/>
            <person name="Segura M.T."/>
            <person name="Richter M."/>
            <person name="von Bergen M."/>
            <person name="Seifert J."/>
            <person name="Suarez A."/>
        </authorList>
    </citation>
    <scope>NUCLEOTIDE SEQUENCE</scope>
</reference>
<keyword evidence="1" id="KW-0808">Transferase</keyword>
<feature type="non-terminal residue" evidence="1">
    <location>
        <position position="1"/>
    </location>
</feature>
<sequence length="101" mass="11429">YNHRNNLAMLYKCASPVQRSVVAIVRPVLDSCAALSYLMQGRPDYVRAVGRAWRDFLRAHKALAAKRRAVRGAVKGKPRGIYCGSIVLRYLLGRRRFGKLL</sequence>
<dbReference type="GO" id="GO:0016740">
    <property type="term" value="F:transferase activity"/>
    <property type="evidence" value="ECO:0007669"/>
    <property type="project" value="UniProtKB-KW"/>
</dbReference>
<accession>K1TKY6</accession>
<protein>
    <submittedName>
        <fullName evidence="1">Glycosyltransferase</fullName>
    </submittedName>
</protein>
<evidence type="ECO:0000313" key="1">
    <source>
        <dbReference type="EMBL" id="EKC66985.1"/>
    </source>
</evidence>
<dbReference type="AlphaFoldDB" id="K1TKY6"/>
<organism evidence="1">
    <name type="scientific">human gut metagenome</name>
    <dbReference type="NCBI Taxonomy" id="408170"/>
    <lineage>
        <taxon>unclassified sequences</taxon>
        <taxon>metagenomes</taxon>
        <taxon>organismal metagenomes</taxon>
    </lineage>
</organism>
<gene>
    <name evidence="1" type="ORF">OBE_05671</name>
</gene>